<evidence type="ECO:0000256" key="1">
    <source>
        <dbReference type="ARBA" id="ARBA00001974"/>
    </source>
</evidence>
<evidence type="ECO:0000256" key="8">
    <source>
        <dbReference type="SAM" id="MobiDB-lite"/>
    </source>
</evidence>
<keyword evidence="5" id="KW-0521">NADP</keyword>
<dbReference type="InterPro" id="IPR036188">
    <property type="entry name" value="FAD/NAD-bd_sf"/>
</dbReference>
<dbReference type="RefSeq" id="WP_120149708.1">
    <property type="nucleotide sequence ID" value="NZ_QZVT01000007.1"/>
</dbReference>
<keyword evidence="3" id="KW-0285">Flavoprotein</keyword>
<feature type="region of interest" description="Disordered" evidence="8">
    <location>
        <begin position="488"/>
        <end position="507"/>
    </location>
</feature>
<dbReference type="PRINTS" id="PR00411">
    <property type="entry name" value="PNDRDTASEI"/>
</dbReference>
<name>A0A3A5MBR1_9MICC</name>
<dbReference type="SUPFAM" id="SSF51905">
    <property type="entry name" value="FAD/NAD(P)-binding domain"/>
    <property type="match status" value="1"/>
</dbReference>
<dbReference type="InterPro" id="IPR051820">
    <property type="entry name" value="FAD-binding_MO"/>
</dbReference>
<dbReference type="Proteomes" id="UP000272560">
    <property type="component" value="Unassembled WGS sequence"/>
</dbReference>
<sequence length="507" mass="55738">MKSLQGATEHLDVVIVGAGLSGIGAAYRVSTELPGKSFAVLESRSAIGGTWDLFRYPGVRSDSDMFTLGYPFRPWTEAKAIADGSSILDYIRATADDPRIRERIRFHTRLISAAWSSEDARWTLDLDVTDNDGATARRRLTCGFLYLCSGYYDYDRGYEPSFPGIDSFTGEIVRPQFWPEDLDYKGKRVVVIGSGATAVTLVPSMARDAGHVTMLQRSPTYVTAVPSRDKFSDAARRHLPAGVAHHVARAKNVLFTQAFYQLCRRRPEVAKKLIRTQTARILGDEELVREHFTPAYNPWDQRLCVAPSADLFKAMKSGQASVVTDTIGTFTPTGIRLASGQELEADVVVTATGLSMLPLGGAAFTVDGKAVDLGDSWVYRGLMISGVPNLALCVGYTNASWTLRADLSSRYVCRLINYMDRHGHAYGAPAADSDMKARPILDLTSGYVQRAVSAFPKQGDRQPWIMRQNYLLDAPTALRGNLARNMVFDNPAPPTDTPVPDLQEIHA</sequence>
<dbReference type="FunFam" id="3.50.50.60:FF:000228">
    <property type="entry name" value="FAD-containing monooxygenase EthA"/>
    <property type="match status" value="1"/>
</dbReference>
<evidence type="ECO:0000256" key="6">
    <source>
        <dbReference type="ARBA" id="ARBA00023002"/>
    </source>
</evidence>
<comment type="cofactor">
    <cofactor evidence="1">
        <name>FAD</name>
        <dbReference type="ChEBI" id="CHEBI:57692"/>
    </cofactor>
</comment>
<evidence type="ECO:0000256" key="4">
    <source>
        <dbReference type="ARBA" id="ARBA00022827"/>
    </source>
</evidence>
<dbReference type="OrthoDB" id="5168853at2"/>
<organism evidence="9 10">
    <name type="scientific">Arthrobacter cheniae</name>
    <dbReference type="NCBI Taxonomy" id="1258888"/>
    <lineage>
        <taxon>Bacteria</taxon>
        <taxon>Bacillati</taxon>
        <taxon>Actinomycetota</taxon>
        <taxon>Actinomycetes</taxon>
        <taxon>Micrococcales</taxon>
        <taxon>Micrococcaceae</taxon>
        <taxon>Arthrobacter</taxon>
    </lineage>
</organism>
<reference evidence="9 10" key="1">
    <citation type="submission" date="2018-09" db="EMBL/GenBank/DDBJ databases">
        <title>Novel species of Arthrobacter.</title>
        <authorList>
            <person name="Liu Q."/>
            <person name="Xin Y.-H."/>
        </authorList>
    </citation>
    <scope>NUCLEOTIDE SEQUENCE [LARGE SCALE GENOMIC DNA]</scope>
    <source>
        <strain evidence="9 10">Hz2</strain>
    </source>
</reference>
<evidence type="ECO:0000313" key="9">
    <source>
        <dbReference type="EMBL" id="RJT78095.1"/>
    </source>
</evidence>
<keyword evidence="10" id="KW-1185">Reference proteome</keyword>
<evidence type="ECO:0000313" key="10">
    <source>
        <dbReference type="Proteomes" id="UP000272560"/>
    </source>
</evidence>
<keyword evidence="6" id="KW-0560">Oxidoreductase</keyword>
<dbReference type="PANTHER" id="PTHR43872:SF1">
    <property type="entry name" value="MONOOXYGENASE, PUTATIVE (AFU_ORTHOLOGUE AFUA_8G02570)-RELATED"/>
    <property type="match status" value="1"/>
</dbReference>
<dbReference type="GO" id="GO:0050660">
    <property type="term" value="F:flavin adenine dinucleotide binding"/>
    <property type="evidence" value="ECO:0007669"/>
    <property type="project" value="InterPro"/>
</dbReference>
<accession>A0A3A5MBR1</accession>
<evidence type="ECO:0000256" key="3">
    <source>
        <dbReference type="ARBA" id="ARBA00022630"/>
    </source>
</evidence>
<keyword evidence="4" id="KW-0274">FAD</keyword>
<dbReference type="EMBL" id="QZVT01000007">
    <property type="protein sequence ID" value="RJT78095.1"/>
    <property type="molecule type" value="Genomic_DNA"/>
</dbReference>
<comment type="caution">
    <text evidence="9">The sequence shown here is derived from an EMBL/GenBank/DDBJ whole genome shotgun (WGS) entry which is preliminary data.</text>
</comment>
<dbReference type="InterPro" id="IPR020946">
    <property type="entry name" value="Flavin_mOase-like"/>
</dbReference>
<evidence type="ECO:0000256" key="5">
    <source>
        <dbReference type="ARBA" id="ARBA00022857"/>
    </source>
</evidence>
<proteinExistence type="inferred from homology"/>
<evidence type="ECO:0000256" key="2">
    <source>
        <dbReference type="ARBA" id="ARBA00010139"/>
    </source>
</evidence>
<protein>
    <submittedName>
        <fullName evidence="9">NAD(P)/FAD-dependent oxidoreductase</fullName>
    </submittedName>
</protein>
<dbReference type="Gene3D" id="3.50.50.60">
    <property type="entry name" value="FAD/NAD(P)-binding domain"/>
    <property type="match status" value="2"/>
</dbReference>
<gene>
    <name evidence="9" type="ORF">D6T63_14225</name>
</gene>
<dbReference type="Pfam" id="PF00743">
    <property type="entry name" value="FMO-like"/>
    <property type="match status" value="1"/>
</dbReference>
<dbReference type="Pfam" id="PF13450">
    <property type="entry name" value="NAD_binding_8"/>
    <property type="match status" value="1"/>
</dbReference>
<dbReference type="PANTHER" id="PTHR43872">
    <property type="entry name" value="MONOOXYGENASE, PUTATIVE (AFU_ORTHOLOGUE AFUA_8G02570)-RELATED"/>
    <property type="match status" value="1"/>
</dbReference>
<comment type="similarity">
    <text evidence="2">Belongs to the FAD-binding monooxygenase family.</text>
</comment>
<dbReference type="GO" id="GO:0050661">
    <property type="term" value="F:NADP binding"/>
    <property type="evidence" value="ECO:0007669"/>
    <property type="project" value="InterPro"/>
</dbReference>
<dbReference type="AlphaFoldDB" id="A0A3A5MBR1"/>
<evidence type="ECO:0000256" key="7">
    <source>
        <dbReference type="ARBA" id="ARBA00023033"/>
    </source>
</evidence>
<keyword evidence="7" id="KW-0503">Monooxygenase</keyword>
<dbReference type="GO" id="GO:0004499">
    <property type="term" value="F:N,N-dimethylaniline monooxygenase activity"/>
    <property type="evidence" value="ECO:0007669"/>
    <property type="project" value="InterPro"/>
</dbReference>